<organism evidence="2 3">
    <name type="scientific">Suillus luteus UH-Slu-Lm8-n1</name>
    <dbReference type="NCBI Taxonomy" id="930992"/>
    <lineage>
        <taxon>Eukaryota</taxon>
        <taxon>Fungi</taxon>
        <taxon>Dikarya</taxon>
        <taxon>Basidiomycota</taxon>
        <taxon>Agaricomycotina</taxon>
        <taxon>Agaricomycetes</taxon>
        <taxon>Agaricomycetidae</taxon>
        <taxon>Boletales</taxon>
        <taxon>Suillineae</taxon>
        <taxon>Suillaceae</taxon>
        <taxon>Suillus</taxon>
    </lineage>
</organism>
<evidence type="ECO:0000256" key="1">
    <source>
        <dbReference type="SAM" id="MobiDB-lite"/>
    </source>
</evidence>
<reference evidence="3" key="2">
    <citation type="submission" date="2015-01" db="EMBL/GenBank/DDBJ databases">
        <title>Evolutionary Origins and Diversification of the Mycorrhizal Mutualists.</title>
        <authorList>
            <consortium name="DOE Joint Genome Institute"/>
            <consortium name="Mycorrhizal Genomics Consortium"/>
            <person name="Kohler A."/>
            <person name="Kuo A."/>
            <person name="Nagy L.G."/>
            <person name="Floudas D."/>
            <person name="Copeland A."/>
            <person name="Barry K.W."/>
            <person name="Cichocki N."/>
            <person name="Veneault-Fourrey C."/>
            <person name="LaButti K."/>
            <person name="Lindquist E.A."/>
            <person name="Lipzen A."/>
            <person name="Lundell T."/>
            <person name="Morin E."/>
            <person name="Murat C."/>
            <person name="Riley R."/>
            <person name="Ohm R."/>
            <person name="Sun H."/>
            <person name="Tunlid A."/>
            <person name="Henrissat B."/>
            <person name="Grigoriev I.V."/>
            <person name="Hibbett D.S."/>
            <person name="Martin F."/>
        </authorList>
    </citation>
    <scope>NUCLEOTIDE SEQUENCE [LARGE SCALE GENOMIC DNA]</scope>
    <source>
        <strain evidence="3">UH-Slu-Lm8-n1</strain>
    </source>
</reference>
<dbReference type="HOGENOM" id="CLU_1644849_0_0_1"/>
<accession>A0A0D0AHZ6</accession>
<evidence type="ECO:0000313" key="3">
    <source>
        <dbReference type="Proteomes" id="UP000054485"/>
    </source>
</evidence>
<name>A0A0D0AHZ6_9AGAM</name>
<protein>
    <submittedName>
        <fullName evidence="2">Uncharacterized protein</fullName>
    </submittedName>
</protein>
<dbReference type="OrthoDB" id="2677275at2759"/>
<feature type="compositionally biased region" description="Polar residues" evidence="1">
    <location>
        <begin position="114"/>
        <end position="126"/>
    </location>
</feature>
<dbReference type="Proteomes" id="UP000054485">
    <property type="component" value="Unassembled WGS sequence"/>
</dbReference>
<dbReference type="InParanoid" id="A0A0D0AHZ6"/>
<reference evidence="2 3" key="1">
    <citation type="submission" date="2014-04" db="EMBL/GenBank/DDBJ databases">
        <authorList>
            <consortium name="DOE Joint Genome Institute"/>
            <person name="Kuo A."/>
            <person name="Ruytinx J."/>
            <person name="Rineau F."/>
            <person name="Colpaert J."/>
            <person name="Kohler A."/>
            <person name="Nagy L.G."/>
            <person name="Floudas D."/>
            <person name="Copeland A."/>
            <person name="Barry K.W."/>
            <person name="Cichocki N."/>
            <person name="Veneault-Fourrey C."/>
            <person name="LaButti K."/>
            <person name="Lindquist E.A."/>
            <person name="Lipzen A."/>
            <person name="Lundell T."/>
            <person name="Morin E."/>
            <person name="Murat C."/>
            <person name="Sun H."/>
            <person name="Tunlid A."/>
            <person name="Henrissat B."/>
            <person name="Grigoriev I.V."/>
            <person name="Hibbett D.S."/>
            <person name="Martin F."/>
            <person name="Nordberg H.P."/>
            <person name="Cantor M.N."/>
            <person name="Hua S.X."/>
        </authorList>
    </citation>
    <scope>NUCLEOTIDE SEQUENCE [LARGE SCALE GENOMIC DNA]</scope>
    <source>
        <strain evidence="2 3">UH-Slu-Lm8-n1</strain>
    </source>
</reference>
<dbReference type="EMBL" id="KN835848">
    <property type="protein sequence ID" value="KIK33887.1"/>
    <property type="molecule type" value="Genomic_DNA"/>
</dbReference>
<gene>
    <name evidence="2" type="ORF">CY34DRAFT_678975</name>
</gene>
<proteinExistence type="predicted"/>
<evidence type="ECO:0000313" key="2">
    <source>
        <dbReference type="EMBL" id="KIK33887.1"/>
    </source>
</evidence>
<dbReference type="AlphaFoldDB" id="A0A0D0AHZ6"/>
<sequence>MSKVVMHIDKNSVGPLNIEDQLNSLRGQINEIKEHIELLIMQSAIVRDRRSLLQHQQGIKPLGITEELESTCPETRDSVVSGSLTLNSAAGPSASRLHSESIVTIPSDNIVAVQTPTPSQGATSKLGTKPRRYKPGRRDFQGRSAQLEPPGLFQGWVDAMS</sequence>
<keyword evidence="3" id="KW-1185">Reference proteome</keyword>
<feature type="region of interest" description="Disordered" evidence="1">
    <location>
        <begin position="114"/>
        <end position="161"/>
    </location>
</feature>